<evidence type="ECO:0000313" key="1">
    <source>
        <dbReference type="EMBL" id="TFK73242.1"/>
    </source>
</evidence>
<gene>
    <name evidence="1" type="ORF">BDN72DRAFT_834899</name>
</gene>
<proteinExistence type="predicted"/>
<dbReference type="EMBL" id="ML208277">
    <property type="protein sequence ID" value="TFK73242.1"/>
    <property type="molecule type" value="Genomic_DNA"/>
</dbReference>
<accession>A0ACD3B6D3</accession>
<keyword evidence="2" id="KW-1185">Reference proteome</keyword>
<organism evidence="1 2">
    <name type="scientific">Pluteus cervinus</name>
    <dbReference type="NCBI Taxonomy" id="181527"/>
    <lineage>
        <taxon>Eukaryota</taxon>
        <taxon>Fungi</taxon>
        <taxon>Dikarya</taxon>
        <taxon>Basidiomycota</taxon>
        <taxon>Agaricomycotina</taxon>
        <taxon>Agaricomycetes</taxon>
        <taxon>Agaricomycetidae</taxon>
        <taxon>Agaricales</taxon>
        <taxon>Pluteineae</taxon>
        <taxon>Pluteaceae</taxon>
        <taxon>Pluteus</taxon>
    </lineage>
</organism>
<evidence type="ECO:0000313" key="2">
    <source>
        <dbReference type="Proteomes" id="UP000308600"/>
    </source>
</evidence>
<dbReference type="Proteomes" id="UP000308600">
    <property type="component" value="Unassembled WGS sequence"/>
</dbReference>
<protein>
    <submittedName>
        <fullName evidence="1">Uncharacterized protein</fullName>
    </submittedName>
</protein>
<name>A0ACD3B6D3_9AGAR</name>
<reference evidence="1 2" key="1">
    <citation type="journal article" date="2019" name="Nat. Ecol. Evol.">
        <title>Megaphylogeny resolves global patterns of mushroom evolution.</title>
        <authorList>
            <person name="Varga T."/>
            <person name="Krizsan K."/>
            <person name="Foldi C."/>
            <person name="Dima B."/>
            <person name="Sanchez-Garcia M."/>
            <person name="Sanchez-Ramirez S."/>
            <person name="Szollosi G.J."/>
            <person name="Szarkandi J.G."/>
            <person name="Papp V."/>
            <person name="Albert L."/>
            <person name="Andreopoulos W."/>
            <person name="Angelini C."/>
            <person name="Antonin V."/>
            <person name="Barry K.W."/>
            <person name="Bougher N.L."/>
            <person name="Buchanan P."/>
            <person name="Buyck B."/>
            <person name="Bense V."/>
            <person name="Catcheside P."/>
            <person name="Chovatia M."/>
            <person name="Cooper J."/>
            <person name="Damon W."/>
            <person name="Desjardin D."/>
            <person name="Finy P."/>
            <person name="Geml J."/>
            <person name="Haridas S."/>
            <person name="Hughes K."/>
            <person name="Justo A."/>
            <person name="Karasinski D."/>
            <person name="Kautmanova I."/>
            <person name="Kiss B."/>
            <person name="Kocsube S."/>
            <person name="Kotiranta H."/>
            <person name="LaButti K.M."/>
            <person name="Lechner B.E."/>
            <person name="Liimatainen K."/>
            <person name="Lipzen A."/>
            <person name="Lukacs Z."/>
            <person name="Mihaltcheva S."/>
            <person name="Morgado L.N."/>
            <person name="Niskanen T."/>
            <person name="Noordeloos M.E."/>
            <person name="Ohm R.A."/>
            <person name="Ortiz-Santana B."/>
            <person name="Ovrebo C."/>
            <person name="Racz N."/>
            <person name="Riley R."/>
            <person name="Savchenko A."/>
            <person name="Shiryaev A."/>
            <person name="Soop K."/>
            <person name="Spirin V."/>
            <person name="Szebenyi C."/>
            <person name="Tomsovsky M."/>
            <person name="Tulloss R.E."/>
            <person name="Uehling J."/>
            <person name="Grigoriev I.V."/>
            <person name="Vagvolgyi C."/>
            <person name="Papp T."/>
            <person name="Martin F.M."/>
            <person name="Miettinen O."/>
            <person name="Hibbett D.S."/>
            <person name="Nagy L.G."/>
        </authorList>
    </citation>
    <scope>NUCLEOTIDE SEQUENCE [LARGE SCALE GENOMIC DNA]</scope>
    <source>
        <strain evidence="1 2">NL-1719</strain>
    </source>
</reference>
<sequence>MDPLFNTELDKTLGALEIGIIVGVFLFGITTKQMLQYYSNHPDDRHFYKVLVGWVWILELVHCTLSVWTLYVFTVKDFGRATLILTPPTSLVVSGLVSSIITGSVQAYFSYRLRVLSQRWLVPCICWMLNGSRLVCFSASIIYQLATGTQPAVWRWPRTAAGIMSALGDLLVGLSLCYCMWKRRERNRQTRRRRSAIDWTFTTALQSDLITCIATAITLILYEKDTTWAWQGLTFVVCRLFSISFYSSLLARTALRDSVETTVDLTNRVNMSALESNHSSSQAGDSITEIASASPLTSK</sequence>